<dbReference type="InterPro" id="IPR021361">
    <property type="entry name" value="Tad2-like_dom"/>
</dbReference>
<sequence>CITAPVGSFSWALIQLKLRKRVTRSVWGDKGMYLAITPRVNELTVEEGSAYAVDGVAVDTKYDYLTHIDLRNEHGNFVPWQPTQEDMMACDWEFVGEKVKPEPMPDPKPKPELNDSMLVFDLTLGSGRYRDGENSTNDWGYLVDDRYLNTGKEAAFGALNIIQNKTSIEKINIFYWNENNQSKESGLRWIVDSLENDQSYQQMQDLFKNKSLYITVDDMTYSLGKRSPNSGLYEDNTDAQKLSFILKQTGQTKRLYCNWR</sequence>
<dbReference type="EMBL" id="VCDP01000035">
    <property type="protein sequence ID" value="MDX7999578.1"/>
    <property type="molecule type" value="Genomic_DNA"/>
</dbReference>
<feature type="non-terminal residue" evidence="3">
    <location>
        <position position="1"/>
    </location>
</feature>
<evidence type="ECO:0000259" key="1">
    <source>
        <dbReference type="Pfam" id="PF11195"/>
    </source>
</evidence>
<gene>
    <name evidence="3" type="ORF">FE394_10265</name>
</gene>
<keyword evidence="4" id="KW-1185">Reference proteome</keyword>
<accession>A0ABU4SLR5</accession>
<reference evidence="4" key="1">
    <citation type="journal article" date="2024" name="Toxins">
        <title>Genome Sequence Analysis of Native Xenorhabdus Strains Isolated from Entomopathogenic Nematodes in Argentina.</title>
        <authorList>
            <person name="Palma L."/>
            <person name="Frizzo L."/>
            <person name="Kaiser S."/>
            <person name="Berry C."/>
            <person name="Caballero P."/>
            <person name="Bode H.B."/>
            <person name="Del Valle E.E."/>
        </authorList>
    </citation>
    <scope>NUCLEOTIDE SEQUENCE [LARGE SCALE GENOMIC DNA]</scope>
    <source>
        <strain evidence="4">Reich</strain>
    </source>
</reference>
<dbReference type="Pfam" id="PF25136">
    <property type="entry name" value="DUF7823"/>
    <property type="match status" value="1"/>
</dbReference>
<name>A0ABU4SLR5_9GAMM</name>
<feature type="domain" description="DUF7823" evidence="2">
    <location>
        <begin position="153"/>
        <end position="260"/>
    </location>
</feature>
<dbReference type="Pfam" id="PF11195">
    <property type="entry name" value="Tad2-like"/>
    <property type="match status" value="1"/>
</dbReference>
<protein>
    <submittedName>
        <fullName evidence="3">DUF2829 domain-containing protein</fullName>
    </submittedName>
</protein>
<proteinExistence type="predicted"/>
<evidence type="ECO:0000313" key="3">
    <source>
        <dbReference type="EMBL" id="MDX7999578.1"/>
    </source>
</evidence>
<dbReference type="Proteomes" id="UP001271640">
    <property type="component" value="Unassembled WGS sequence"/>
</dbReference>
<organism evidence="3 4">
    <name type="scientific">Xenorhabdus littoralis</name>
    <dbReference type="NCBI Taxonomy" id="2582835"/>
    <lineage>
        <taxon>Bacteria</taxon>
        <taxon>Pseudomonadati</taxon>
        <taxon>Pseudomonadota</taxon>
        <taxon>Gammaproteobacteria</taxon>
        <taxon>Enterobacterales</taxon>
        <taxon>Morganellaceae</taxon>
        <taxon>Xenorhabdus</taxon>
    </lineage>
</organism>
<feature type="domain" description="Thoeris anti-defense 2-like" evidence="1">
    <location>
        <begin position="8"/>
        <end position="95"/>
    </location>
</feature>
<evidence type="ECO:0000259" key="2">
    <source>
        <dbReference type="Pfam" id="PF25136"/>
    </source>
</evidence>
<comment type="caution">
    <text evidence="3">The sequence shown here is derived from an EMBL/GenBank/DDBJ whole genome shotgun (WGS) entry which is preliminary data.</text>
</comment>
<evidence type="ECO:0000313" key="4">
    <source>
        <dbReference type="Proteomes" id="UP001271640"/>
    </source>
</evidence>
<dbReference type="RefSeq" id="WP_319926302.1">
    <property type="nucleotide sequence ID" value="NZ_VCDP01000035.1"/>
</dbReference>
<dbReference type="InterPro" id="IPR056725">
    <property type="entry name" value="DUF7823"/>
</dbReference>